<comment type="similarity">
    <text evidence="1">Belongs to the Gfo/Idh/MocA family.</text>
</comment>
<feature type="non-terminal residue" evidence="4">
    <location>
        <position position="174"/>
    </location>
</feature>
<name>A0A382EYA9_9ZZZZ</name>
<dbReference type="EMBL" id="UINC01046835">
    <property type="protein sequence ID" value="SVB55342.1"/>
    <property type="molecule type" value="Genomic_DNA"/>
</dbReference>
<dbReference type="SUPFAM" id="SSF51735">
    <property type="entry name" value="NAD(P)-binding Rossmann-fold domains"/>
    <property type="match status" value="1"/>
</dbReference>
<gene>
    <name evidence="4" type="ORF">METZ01_LOCUS208196</name>
</gene>
<keyword evidence="2" id="KW-0560">Oxidoreductase</keyword>
<proteinExistence type="inferred from homology"/>
<dbReference type="Gene3D" id="3.30.360.10">
    <property type="entry name" value="Dihydrodipicolinate Reductase, domain 2"/>
    <property type="match status" value="1"/>
</dbReference>
<protein>
    <recommendedName>
        <fullName evidence="3">Gfo/Idh/MocA-like oxidoreductase N-terminal domain-containing protein</fullName>
    </recommendedName>
</protein>
<dbReference type="PANTHER" id="PTHR43708">
    <property type="entry name" value="CONSERVED EXPRESSED OXIDOREDUCTASE (EUROFUNG)"/>
    <property type="match status" value="1"/>
</dbReference>
<dbReference type="InterPro" id="IPR036291">
    <property type="entry name" value="NAD(P)-bd_dom_sf"/>
</dbReference>
<dbReference type="GO" id="GO:0016491">
    <property type="term" value="F:oxidoreductase activity"/>
    <property type="evidence" value="ECO:0007669"/>
    <property type="project" value="UniProtKB-KW"/>
</dbReference>
<dbReference type="InterPro" id="IPR000683">
    <property type="entry name" value="Gfo/Idh/MocA-like_OxRdtase_N"/>
</dbReference>
<dbReference type="Gene3D" id="3.40.50.720">
    <property type="entry name" value="NAD(P)-binding Rossmann-like Domain"/>
    <property type="match status" value="1"/>
</dbReference>
<feature type="domain" description="Gfo/Idh/MocA-like oxidoreductase N-terminal" evidence="3">
    <location>
        <begin position="16"/>
        <end position="135"/>
    </location>
</feature>
<dbReference type="InterPro" id="IPR051317">
    <property type="entry name" value="Gfo/Idh/MocA_oxidoreduct"/>
</dbReference>
<organism evidence="4">
    <name type="scientific">marine metagenome</name>
    <dbReference type="NCBI Taxonomy" id="408172"/>
    <lineage>
        <taxon>unclassified sequences</taxon>
        <taxon>metagenomes</taxon>
        <taxon>ecological metagenomes</taxon>
    </lineage>
</organism>
<dbReference type="GO" id="GO:0000166">
    <property type="term" value="F:nucleotide binding"/>
    <property type="evidence" value="ECO:0007669"/>
    <property type="project" value="InterPro"/>
</dbReference>
<dbReference type="Pfam" id="PF01408">
    <property type="entry name" value="GFO_IDH_MocA"/>
    <property type="match status" value="1"/>
</dbReference>
<dbReference type="PANTHER" id="PTHR43708:SF5">
    <property type="entry name" value="CONSERVED EXPRESSED OXIDOREDUCTASE (EUROFUNG)-RELATED"/>
    <property type="match status" value="1"/>
</dbReference>
<dbReference type="AlphaFoldDB" id="A0A382EYA9"/>
<evidence type="ECO:0000256" key="1">
    <source>
        <dbReference type="ARBA" id="ARBA00010928"/>
    </source>
</evidence>
<accession>A0A382EYA9</accession>
<evidence type="ECO:0000256" key="2">
    <source>
        <dbReference type="ARBA" id="ARBA00023002"/>
    </source>
</evidence>
<evidence type="ECO:0000259" key="3">
    <source>
        <dbReference type="Pfam" id="PF01408"/>
    </source>
</evidence>
<reference evidence="4" key="1">
    <citation type="submission" date="2018-05" db="EMBL/GenBank/DDBJ databases">
        <authorList>
            <person name="Lanie J.A."/>
            <person name="Ng W.-L."/>
            <person name="Kazmierczak K.M."/>
            <person name="Andrzejewski T.M."/>
            <person name="Davidsen T.M."/>
            <person name="Wayne K.J."/>
            <person name="Tettelin H."/>
            <person name="Glass J.I."/>
            <person name="Rusch D."/>
            <person name="Podicherti R."/>
            <person name="Tsui H.-C.T."/>
            <person name="Winkler M.E."/>
        </authorList>
    </citation>
    <scope>NUCLEOTIDE SEQUENCE</scope>
</reference>
<sequence length="174" mass="18634">MDLNIHSPLPERRVWRIGCIGSGFIMNDCHLIAYGKAGFNPVAIASRTQANAAKCAGQHDIPTVHDSIEQLLDDESIEVLDLAVPPDNQLEIIQAACARGTAKGILAQKPLGANYAEAVVAVEACEQAGIVLAVNQNMRYDQSVRAGKTLLTNGTIGEPVLATIDMRGIPHWMP</sequence>
<evidence type="ECO:0000313" key="4">
    <source>
        <dbReference type="EMBL" id="SVB55342.1"/>
    </source>
</evidence>